<feature type="signal peptide" evidence="1">
    <location>
        <begin position="1"/>
        <end position="25"/>
    </location>
</feature>
<accession>A0A1I6MA39</accession>
<protein>
    <recommendedName>
        <fullName evidence="4">DUF2490 domain-containing protein</fullName>
    </recommendedName>
</protein>
<keyword evidence="3" id="KW-1185">Reference proteome</keyword>
<dbReference type="RefSeq" id="WP_093317107.1">
    <property type="nucleotide sequence ID" value="NZ_FOZG01000003.1"/>
</dbReference>
<gene>
    <name evidence="2" type="ORF">SAMN05192580_3763</name>
</gene>
<sequence length="231" mass="25832">MRPPIPSPTFLTAIAALLIAGPVHAAQQDEQLWLQANTNLPLAAKLRVTLEQIARFGDRPGGLYQTEFGALLGYRISKQVELGFGYRRVGLYNSSARDEDRLRQQVVATFGRITTRFRVDERFHPEGSEIGFRIRPLIRYNHPLGPKGLAAFISHESFLLPNATSWGQRSGYERMRNIIGLAVPIGRRMSADMGYLNQYRPPRSGASAQMDHALSVQLTINLPQLHAIVTD</sequence>
<dbReference type="Proteomes" id="UP000198824">
    <property type="component" value="Unassembled WGS sequence"/>
</dbReference>
<evidence type="ECO:0008006" key="4">
    <source>
        <dbReference type="Google" id="ProtNLM"/>
    </source>
</evidence>
<reference evidence="2 3" key="1">
    <citation type="submission" date="2016-10" db="EMBL/GenBank/DDBJ databases">
        <authorList>
            <person name="de Groot N.N."/>
        </authorList>
    </citation>
    <scope>NUCLEOTIDE SEQUENCE [LARGE SCALE GENOMIC DNA]</scope>
    <source>
        <strain evidence="2 3">S5-249</strain>
    </source>
</reference>
<evidence type="ECO:0000256" key="1">
    <source>
        <dbReference type="SAM" id="SignalP"/>
    </source>
</evidence>
<dbReference type="AlphaFoldDB" id="A0A1I6MA39"/>
<organism evidence="2 3">
    <name type="scientific">Sphingomonas jatrophae</name>
    <dbReference type="NCBI Taxonomy" id="1166337"/>
    <lineage>
        <taxon>Bacteria</taxon>
        <taxon>Pseudomonadati</taxon>
        <taxon>Pseudomonadota</taxon>
        <taxon>Alphaproteobacteria</taxon>
        <taxon>Sphingomonadales</taxon>
        <taxon>Sphingomonadaceae</taxon>
        <taxon>Sphingomonas</taxon>
    </lineage>
</organism>
<proteinExistence type="predicted"/>
<dbReference type="EMBL" id="FOZG01000003">
    <property type="protein sequence ID" value="SFS12521.1"/>
    <property type="molecule type" value="Genomic_DNA"/>
</dbReference>
<keyword evidence="1" id="KW-0732">Signal</keyword>
<name>A0A1I6MA39_9SPHN</name>
<dbReference type="Pfam" id="PF10677">
    <property type="entry name" value="DUF2490"/>
    <property type="match status" value="1"/>
</dbReference>
<dbReference type="STRING" id="1166337.SAMN05192580_3763"/>
<evidence type="ECO:0000313" key="3">
    <source>
        <dbReference type="Proteomes" id="UP000198824"/>
    </source>
</evidence>
<feature type="chain" id="PRO_5011573237" description="DUF2490 domain-containing protein" evidence="1">
    <location>
        <begin position="26"/>
        <end position="231"/>
    </location>
</feature>
<dbReference type="InterPro" id="IPR019619">
    <property type="entry name" value="DUF2490"/>
</dbReference>
<evidence type="ECO:0000313" key="2">
    <source>
        <dbReference type="EMBL" id="SFS12521.1"/>
    </source>
</evidence>
<dbReference type="OrthoDB" id="5381041at2"/>